<evidence type="ECO:0000313" key="2">
    <source>
        <dbReference type="Proteomes" id="UP000695022"/>
    </source>
</evidence>
<feature type="compositionally biased region" description="Polar residues" evidence="1">
    <location>
        <begin position="129"/>
        <end position="154"/>
    </location>
</feature>
<gene>
    <name evidence="3" type="primary">LOC106812252</name>
</gene>
<dbReference type="Pfam" id="PF14774">
    <property type="entry name" value="FAM177"/>
    <property type="match status" value="1"/>
</dbReference>
<accession>A0ABM1EH97</accession>
<protein>
    <submittedName>
        <fullName evidence="3">Protein FAM177A1-like</fullName>
    </submittedName>
</protein>
<proteinExistence type="predicted"/>
<name>A0ABM1EH97_PRICU</name>
<dbReference type="Proteomes" id="UP000695022">
    <property type="component" value="Unplaced"/>
</dbReference>
<organism evidence="2 3">
    <name type="scientific">Priapulus caudatus</name>
    <name type="common">Priapulid worm</name>
    <dbReference type="NCBI Taxonomy" id="37621"/>
    <lineage>
        <taxon>Eukaryota</taxon>
        <taxon>Metazoa</taxon>
        <taxon>Ecdysozoa</taxon>
        <taxon>Scalidophora</taxon>
        <taxon>Priapulida</taxon>
        <taxon>Priapulimorpha</taxon>
        <taxon>Priapulimorphida</taxon>
        <taxon>Priapulidae</taxon>
        <taxon>Priapulus</taxon>
    </lineage>
</organism>
<feature type="region of interest" description="Disordered" evidence="1">
    <location>
        <begin position="109"/>
        <end position="165"/>
    </location>
</feature>
<dbReference type="PANTHER" id="PTHR31206:SF1">
    <property type="entry name" value="LP10445P"/>
    <property type="match status" value="1"/>
</dbReference>
<evidence type="ECO:0000313" key="3">
    <source>
        <dbReference type="RefSeq" id="XP_014671568.1"/>
    </source>
</evidence>
<dbReference type="InterPro" id="IPR028260">
    <property type="entry name" value="FAM177"/>
</dbReference>
<keyword evidence="2" id="KW-1185">Reference proteome</keyword>
<dbReference type="GeneID" id="106812252"/>
<feature type="compositionally biased region" description="Basic and acidic residues" evidence="1">
    <location>
        <begin position="109"/>
        <end position="122"/>
    </location>
</feature>
<evidence type="ECO:0000256" key="1">
    <source>
        <dbReference type="SAM" id="MobiDB-lite"/>
    </source>
</evidence>
<dbReference type="RefSeq" id="XP_014671568.1">
    <property type="nucleotide sequence ID" value="XM_014816082.1"/>
</dbReference>
<sequence length="165" mass="19028">MQTEEFSDIALELGQKKQPKRVLHFSDGILEEYSDEEDENDAPDLPKQTVDTSRLTWLPYFWYYISNTPSNTLKVCDYLGENLAYFFGITSPKYQYAIDEYNDSVAQAKEDKERAEREKEAAGRWAAESQNEMEMQVTIGSQPLPQAQTHQPQEQPLVLNPAQLK</sequence>
<reference evidence="3" key="1">
    <citation type="submission" date="2025-08" db="UniProtKB">
        <authorList>
            <consortium name="RefSeq"/>
        </authorList>
    </citation>
    <scope>IDENTIFICATION</scope>
</reference>
<dbReference type="PANTHER" id="PTHR31206">
    <property type="entry name" value="LP10445P"/>
    <property type="match status" value="1"/>
</dbReference>